<keyword evidence="3" id="KW-0804">Transcription</keyword>
<evidence type="ECO:0000313" key="6">
    <source>
        <dbReference type="EMBL" id="PVE48460.1"/>
    </source>
</evidence>
<dbReference type="Proteomes" id="UP000244810">
    <property type="component" value="Unassembled WGS sequence"/>
</dbReference>
<dbReference type="InterPro" id="IPR036271">
    <property type="entry name" value="Tet_transcr_reg_TetR-rel_C_sf"/>
</dbReference>
<gene>
    <name evidence="6" type="ORF">DDE23_05195</name>
</gene>
<dbReference type="Gene3D" id="1.10.357.10">
    <property type="entry name" value="Tetracycline Repressor, domain 2"/>
    <property type="match status" value="1"/>
</dbReference>
<dbReference type="Pfam" id="PF00440">
    <property type="entry name" value="TetR_N"/>
    <property type="match status" value="1"/>
</dbReference>
<evidence type="ECO:0000313" key="7">
    <source>
        <dbReference type="Proteomes" id="UP000244810"/>
    </source>
</evidence>
<evidence type="ECO:0000256" key="1">
    <source>
        <dbReference type="ARBA" id="ARBA00023015"/>
    </source>
</evidence>
<dbReference type="EMBL" id="QDDR01000002">
    <property type="protein sequence ID" value="PVE48460.1"/>
    <property type="molecule type" value="Genomic_DNA"/>
</dbReference>
<comment type="caution">
    <text evidence="6">The sequence shown here is derived from an EMBL/GenBank/DDBJ whole genome shotgun (WGS) entry which is preliminary data.</text>
</comment>
<accession>A0A2T7UUL6</accession>
<dbReference type="PRINTS" id="PR00455">
    <property type="entry name" value="HTHTETR"/>
</dbReference>
<sequence>MDSTADRIITAAEALFYEHGLRSVGVEAIAERAGVTKRTLYNHFDSKDALIAAYLQARDSATLDRYRSWLGDPALPLTERITHLFAALADHAARPRWRGCGFTRAAVELAGQPGHPAVQMAARHKTRFVDWLEQEFRTAGASDPARLAAHIALLVEGAIARMLIHGDTACALSAAEAAVTLVIADRTAAPRREARAPEYTEE</sequence>
<name>A0A2T7UUL6_9RHOB</name>
<organism evidence="6 7">
    <name type="scientific">Pararhodobacter aggregans</name>
    <dbReference type="NCBI Taxonomy" id="404875"/>
    <lineage>
        <taxon>Bacteria</taxon>
        <taxon>Pseudomonadati</taxon>
        <taxon>Pseudomonadota</taxon>
        <taxon>Alphaproteobacteria</taxon>
        <taxon>Rhodobacterales</taxon>
        <taxon>Paracoccaceae</taxon>
        <taxon>Pararhodobacter</taxon>
    </lineage>
</organism>
<dbReference type="FunFam" id="1.10.10.60:FF:000141">
    <property type="entry name" value="TetR family transcriptional regulator"/>
    <property type="match status" value="1"/>
</dbReference>
<dbReference type="PANTHER" id="PTHR30055:SF200">
    <property type="entry name" value="HTH-TYPE TRANSCRIPTIONAL REPRESSOR BDCR"/>
    <property type="match status" value="1"/>
</dbReference>
<protein>
    <submittedName>
        <fullName evidence="6">TetR family transcriptional regulator</fullName>
    </submittedName>
</protein>
<dbReference type="GO" id="GO:0003700">
    <property type="term" value="F:DNA-binding transcription factor activity"/>
    <property type="evidence" value="ECO:0007669"/>
    <property type="project" value="TreeGrafter"/>
</dbReference>
<feature type="domain" description="HTH tetR-type" evidence="5">
    <location>
        <begin position="2"/>
        <end position="62"/>
    </location>
</feature>
<dbReference type="PANTHER" id="PTHR30055">
    <property type="entry name" value="HTH-TYPE TRANSCRIPTIONAL REGULATOR RUTR"/>
    <property type="match status" value="1"/>
</dbReference>
<evidence type="ECO:0000259" key="5">
    <source>
        <dbReference type="PROSITE" id="PS50977"/>
    </source>
</evidence>
<feature type="DNA-binding region" description="H-T-H motif" evidence="4">
    <location>
        <begin position="25"/>
        <end position="44"/>
    </location>
</feature>
<dbReference type="GO" id="GO:0000976">
    <property type="term" value="F:transcription cis-regulatory region binding"/>
    <property type="evidence" value="ECO:0007669"/>
    <property type="project" value="TreeGrafter"/>
</dbReference>
<dbReference type="InterPro" id="IPR050109">
    <property type="entry name" value="HTH-type_TetR-like_transc_reg"/>
</dbReference>
<keyword evidence="2 4" id="KW-0238">DNA-binding</keyword>
<dbReference type="SUPFAM" id="SSF46689">
    <property type="entry name" value="Homeodomain-like"/>
    <property type="match status" value="1"/>
</dbReference>
<evidence type="ECO:0000256" key="3">
    <source>
        <dbReference type="ARBA" id="ARBA00023163"/>
    </source>
</evidence>
<reference evidence="6 7" key="1">
    <citation type="journal article" date="2011" name="Syst. Appl. Microbiol.">
        <title>Defluviimonas denitrificans gen. nov., sp. nov., and Pararhodobacter aggregans gen. nov., sp. nov., non-phototrophic Rhodobacteraceae from the biofilter of a marine aquaculture.</title>
        <authorList>
            <person name="Foesel B.U."/>
            <person name="Drake H.L."/>
            <person name="Schramm A."/>
        </authorList>
    </citation>
    <scope>NUCLEOTIDE SEQUENCE [LARGE SCALE GENOMIC DNA]</scope>
    <source>
        <strain evidence="6 7">D1-19</strain>
    </source>
</reference>
<evidence type="ECO:0000256" key="4">
    <source>
        <dbReference type="PROSITE-ProRule" id="PRU00335"/>
    </source>
</evidence>
<evidence type="ECO:0000256" key="2">
    <source>
        <dbReference type="ARBA" id="ARBA00023125"/>
    </source>
</evidence>
<dbReference type="AlphaFoldDB" id="A0A2T7UUL6"/>
<dbReference type="OrthoDB" id="9787680at2"/>
<dbReference type="InterPro" id="IPR001647">
    <property type="entry name" value="HTH_TetR"/>
</dbReference>
<keyword evidence="7" id="KW-1185">Reference proteome</keyword>
<proteinExistence type="predicted"/>
<dbReference type="InterPro" id="IPR009057">
    <property type="entry name" value="Homeodomain-like_sf"/>
</dbReference>
<dbReference type="PROSITE" id="PS50977">
    <property type="entry name" value="HTH_TETR_2"/>
    <property type="match status" value="1"/>
</dbReference>
<keyword evidence="1" id="KW-0805">Transcription regulation</keyword>
<dbReference type="RefSeq" id="WP_107750652.1">
    <property type="nucleotide sequence ID" value="NZ_QBKF01000002.1"/>
</dbReference>
<dbReference type="SUPFAM" id="SSF48498">
    <property type="entry name" value="Tetracyclin repressor-like, C-terminal domain"/>
    <property type="match status" value="1"/>
</dbReference>